<evidence type="ECO:0000313" key="2">
    <source>
        <dbReference type="Proteomes" id="UP001489902"/>
    </source>
</evidence>
<sequence length="365" mass="41941">MAPREPKKEYECPRLGRFLPDLMADDVEFLEILDCKSAHGKIVKTRMKGRLYAIKFHAQFLSKHWEFDRSQVYNGKNKPYLCCDPFDWHFSPFDNEARAFGRLQETGCEHLAVKAHGYACLTVADIDKKLQSSDSDLRMSHFENGPYSDVINLHGIVKDWVEMAENPNKAIRGRWDRINQEPQFPRMLEDLHTLHKIGIVVRDISSRQYVNGILVDLSLAATVPHPYGPKDPNVSGTGKVYSPRWTFQSLAAYDLFAFQKEIIDRWSSAFSDVGLSGKPPKECTLRAYPSQNHYEFRKNMPMGPHLPLLNHKKTKPPNREKPKLLMVQNPRHDPLDFLANRKAPAESVEEGGMRNLFNAISRIPK</sequence>
<name>A0ABZ2WPL1_9HYPO</name>
<dbReference type="Proteomes" id="UP001489902">
    <property type="component" value="Chromosome 1"/>
</dbReference>
<reference evidence="1 2" key="1">
    <citation type="submission" date="2024-04" db="EMBL/GenBank/DDBJ databases">
        <title>Complete genome sequence of Fusarium acuminatum.</title>
        <authorList>
            <person name="Lan B."/>
        </authorList>
    </citation>
    <scope>NUCLEOTIDE SEQUENCE [LARGE SCALE GENOMIC DNA]</scope>
    <source>
        <strain evidence="1">1A</strain>
    </source>
</reference>
<keyword evidence="2" id="KW-1185">Reference proteome</keyword>
<dbReference type="InterPro" id="IPR025213">
    <property type="entry name" value="Sim4_Fta2"/>
</dbReference>
<dbReference type="Pfam" id="PF13095">
    <property type="entry name" value="FTA2"/>
    <property type="match status" value="1"/>
</dbReference>
<gene>
    <name evidence="1" type="ORF">QYS62_002717</name>
</gene>
<organism evidence="1 2">
    <name type="scientific">Fusarium acuminatum</name>
    <dbReference type="NCBI Taxonomy" id="5515"/>
    <lineage>
        <taxon>Eukaryota</taxon>
        <taxon>Fungi</taxon>
        <taxon>Dikarya</taxon>
        <taxon>Ascomycota</taxon>
        <taxon>Pezizomycotina</taxon>
        <taxon>Sordariomycetes</taxon>
        <taxon>Hypocreomycetidae</taxon>
        <taxon>Hypocreales</taxon>
        <taxon>Nectriaceae</taxon>
        <taxon>Fusarium</taxon>
        <taxon>Fusarium tricinctum species complex</taxon>
    </lineage>
</organism>
<proteinExistence type="predicted"/>
<evidence type="ECO:0000313" key="1">
    <source>
        <dbReference type="EMBL" id="WZH41759.1"/>
    </source>
</evidence>
<accession>A0ABZ2WPL1</accession>
<protein>
    <submittedName>
        <fullName evidence="1">Kinetochore Sim4 complex subunit FTA2-domain-containing protein</fullName>
    </submittedName>
</protein>
<dbReference type="EMBL" id="CP151260">
    <property type="protein sequence ID" value="WZH41759.1"/>
    <property type="molecule type" value="Genomic_DNA"/>
</dbReference>